<keyword evidence="2" id="KW-1015">Disulfide bond</keyword>
<accession>A0A6B2LV21</accession>
<dbReference type="AlphaFoldDB" id="A0A6B2LV21"/>
<name>A0A6B2LV21_9EUKA</name>
<organism evidence="4">
    <name type="scientific">Arcella intermedia</name>
    <dbReference type="NCBI Taxonomy" id="1963864"/>
    <lineage>
        <taxon>Eukaryota</taxon>
        <taxon>Amoebozoa</taxon>
        <taxon>Tubulinea</taxon>
        <taxon>Elardia</taxon>
        <taxon>Arcellinida</taxon>
        <taxon>Sphaerothecina</taxon>
        <taxon>Arcellidae</taxon>
        <taxon>Arcella</taxon>
    </lineage>
</organism>
<protein>
    <recommendedName>
        <fullName evidence="3">COX assembly mitochondrial protein</fullName>
    </recommendedName>
</protein>
<evidence type="ECO:0000256" key="2">
    <source>
        <dbReference type="ARBA" id="ARBA00023157"/>
    </source>
</evidence>
<proteinExistence type="inferred from homology"/>
<evidence type="ECO:0000256" key="1">
    <source>
        <dbReference type="ARBA" id="ARBA00007347"/>
    </source>
</evidence>
<comment type="subcellular location">
    <subcellularLocation>
        <location evidence="3">Mitochondrion</location>
    </subcellularLocation>
</comment>
<reference evidence="4" key="1">
    <citation type="journal article" date="2020" name="J. Eukaryot. Microbiol.">
        <title>De novo Sequencing, Assembly and Annotation of the Transcriptome for the Free-Living Testate Amoeba Arcella intermedia.</title>
        <authorList>
            <person name="Ribeiro G.M."/>
            <person name="Porfirio-Sousa A.L."/>
            <person name="Maurer-Alcala X.X."/>
            <person name="Katz L.A."/>
            <person name="Lahr D.J.G."/>
        </authorList>
    </citation>
    <scope>NUCLEOTIDE SEQUENCE</scope>
</reference>
<dbReference type="PANTHER" id="PTHR22977:SF5">
    <property type="entry name" value="COX ASSEMBLY MITOCHONDRIAL PROTEIN HOMOLOG"/>
    <property type="match status" value="1"/>
</dbReference>
<keyword evidence="3" id="KW-0496">Mitochondrion</keyword>
<dbReference type="PANTHER" id="PTHR22977">
    <property type="entry name" value="COX ASSEMBLY MITOCHONDRIAL PROTEIN"/>
    <property type="match status" value="1"/>
</dbReference>
<dbReference type="GO" id="GO:0005739">
    <property type="term" value="C:mitochondrion"/>
    <property type="evidence" value="ECO:0007669"/>
    <property type="project" value="UniProtKB-SubCell"/>
</dbReference>
<dbReference type="Pfam" id="PF08583">
    <property type="entry name" value="Cmc1"/>
    <property type="match status" value="1"/>
</dbReference>
<dbReference type="InterPro" id="IPR013892">
    <property type="entry name" value="Cyt_c_biogenesis_Cmc1-like"/>
</dbReference>
<comment type="similarity">
    <text evidence="1 3">Belongs to the CMC family.</text>
</comment>
<sequence>MKHRALGKCQGEIDGYANCTKERTFTALWACRSLLHKMKDCTSYYANDEEVAKFKVAYASLQREREDGELV</sequence>
<evidence type="ECO:0000313" key="4">
    <source>
        <dbReference type="EMBL" id="NDV41092.1"/>
    </source>
</evidence>
<evidence type="ECO:0000256" key="3">
    <source>
        <dbReference type="RuleBase" id="RU364104"/>
    </source>
</evidence>
<dbReference type="EMBL" id="GIBP01012123">
    <property type="protein sequence ID" value="NDV41092.1"/>
    <property type="molecule type" value="Transcribed_RNA"/>
</dbReference>